<dbReference type="InterPro" id="IPR010105">
    <property type="entry name" value="TonB_sidphr_rcpt"/>
</dbReference>
<feature type="domain" description="TonB-dependent receptor plug" evidence="19">
    <location>
        <begin position="81"/>
        <end position="184"/>
    </location>
</feature>
<dbReference type="InterPro" id="IPR010917">
    <property type="entry name" value="TonB_rcpt_CS"/>
</dbReference>
<keyword evidence="8" id="KW-0408">Iron</keyword>
<dbReference type="GO" id="GO:0009279">
    <property type="term" value="C:cell outer membrane"/>
    <property type="evidence" value="ECO:0007669"/>
    <property type="project" value="UniProtKB-SubCell"/>
</dbReference>
<evidence type="ECO:0000256" key="10">
    <source>
        <dbReference type="ARBA" id="ARBA00023077"/>
    </source>
</evidence>
<proteinExistence type="inferred from homology"/>
<sequence>MKKRNETAAAVARTHVSTARARPLRCKLVIALAGACSAMSGAHACAQASDGALPEIVVSGQGESDLKKTSTAGGRLPLTPLEVPASVAVISGDTIRERGYPTLLDAQTRAPGISSVPFSGNGNNSLSARGFYGPNSISQLYDGLQLYNAGGVVTFPFDPWNVERVEFLNGPASVLYGTGFVGGAVNVVPKKPDVSKQSNEVQLSAGSFGTWRQAIDSTGPLNDQWAYRINASHTNSDGWMDRGRNDSLTVSAALAWQATKELSFTLSNDYGDIHPGSYEGTPIANGSVIESLRYRNFNVDDADVRFTENRTYLRMRYQATPDVVFNNDVYLIKHERRYKETYTYTYNPATRNVVRSNYRDIIGYQTQYGDHGYATINGELFGRKNQLVAGFDFNRSLYDRNDNTNASGNFPGSSTVSAFNFTPGVFAQGTNASIRYLYRVTLDQAGLFLQDRYQLSDRWAVSGGVRGDNYQTRRDDMQNGSSASGNVNAMSWNAGVVFNPVRDTALYAQYAVASDPATSLASISASQMQYAVSKGKQVELGVKQSLWDGKLDWTLAAYRIIKSNLLTPNINNSSLSDTVGQQSSRGLEASIVFKPVRDWRIEANASILQAQFDDFVASVSGKPTSLRGYRPQFVPKRTANLFLAWNFQPQWEARTGAHYVSDRYSDNTDQSRLPAYTVLDAGLAWRATERLRVDFRIDNLTDRIYAASTYAGTATQWILGAPRSYTLTMNYAF</sequence>
<dbReference type="InterPro" id="IPR039426">
    <property type="entry name" value="TonB-dep_rcpt-like"/>
</dbReference>
<keyword evidence="11 14" id="KW-0472">Membrane</keyword>
<evidence type="ECO:0000256" key="17">
    <source>
        <dbReference type="SAM" id="SignalP"/>
    </source>
</evidence>
<evidence type="ECO:0000256" key="4">
    <source>
        <dbReference type="ARBA" id="ARBA00022452"/>
    </source>
</evidence>
<evidence type="ECO:0000256" key="5">
    <source>
        <dbReference type="ARBA" id="ARBA00022496"/>
    </source>
</evidence>
<evidence type="ECO:0000256" key="7">
    <source>
        <dbReference type="ARBA" id="ARBA00022729"/>
    </source>
</evidence>
<evidence type="ECO:0000259" key="18">
    <source>
        <dbReference type="Pfam" id="PF00593"/>
    </source>
</evidence>
<feature type="short sequence motif" description="TonB C-terminal box" evidence="15">
    <location>
        <begin position="716"/>
        <end position="733"/>
    </location>
</feature>
<dbReference type="InterPro" id="IPR000531">
    <property type="entry name" value="Beta-barrel_TonB"/>
</dbReference>
<dbReference type="GO" id="GO:0015891">
    <property type="term" value="P:siderophore transport"/>
    <property type="evidence" value="ECO:0007669"/>
    <property type="project" value="InterPro"/>
</dbReference>
<dbReference type="EMBL" id="WNDX01000080">
    <property type="protein sequence ID" value="KAF1042550.1"/>
    <property type="molecule type" value="Genomic_DNA"/>
</dbReference>
<dbReference type="InterPro" id="IPR036942">
    <property type="entry name" value="Beta-barrel_TonB_sf"/>
</dbReference>
<comment type="subcellular location">
    <subcellularLocation>
        <location evidence="1 14">Cell outer membrane</location>
        <topology evidence="1 14">Multi-pass membrane protein</topology>
    </subcellularLocation>
</comment>
<dbReference type="PROSITE" id="PS52016">
    <property type="entry name" value="TONB_DEPENDENT_REC_3"/>
    <property type="match status" value="1"/>
</dbReference>
<dbReference type="PANTHER" id="PTHR32552:SF84">
    <property type="entry name" value="TONB-DEPENDENT RECEPTOR-RELATED"/>
    <property type="match status" value="1"/>
</dbReference>
<evidence type="ECO:0000256" key="14">
    <source>
        <dbReference type="PROSITE-ProRule" id="PRU01360"/>
    </source>
</evidence>
<accession>A0A7V8FVP7</accession>
<dbReference type="PROSITE" id="PS01156">
    <property type="entry name" value="TONB_DEPENDENT_REC_2"/>
    <property type="match status" value="1"/>
</dbReference>
<evidence type="ECO:0000256" key="12">
    <source>
        <dbReference type="ARBA" id="ARBA00023170"/>
    </source>
</evidence>
<keyword evidence="5" id="KW-0410">Iron transport</keyword>
<dbReference type="InterPro" id="IPR012910">
    <property type="entry name" value="Plug_dom"/>
</dbReference>
<comment type="caution">
    <text evidence="20">The sequence shown here is derived from an EMBL/GenBank/DDBJ whole genome shotgun (WGS) entry which is preliminary data.</text>
</comment>
<keyword evidence="6 14" id="KW-0812">Transmembrane</keyword>
<keyword evidence="10 16" id="KW-0798">TonB box</keyword>
<feature type="signal peptide" evidence="17">
    <location>
        <begin position="1"/>
        <end position="44"/>
    </location>
</feature>
<evidence type="ECO:0000256" key="3">
    <source>
        <dbReference type="ARBA" id="ARBA00022448"/>
    </source>
</evidence>
<dbReference type="Gene3D" id="2.170.130.10">
    <property type="entry name" value="TonB-dependent receptor, plug domain"/>
    <property type="match status" value="1"/>
</dbReference>
<evidence type="ECO:0000256" key="15">
    <source>
        <dbReference type="PROSITE-ProRule" id="PRU10144"/>
    </source>
</evidence>
<keyword evidence="3 14" id="KW-0813">Transport</keyword>
<dbReference type="Pfam" id="PF00593">
    <property type="entry name" value="TonB_dep_Rec_b-barrel"/>
    <property type="match status" value="1"/>
</dbReference>
<evidence type="ECO:0000313" key="21">
    <source>
        <dbReference type="Proteomes" id="UP000462435"/>
    </source>
</evidence>
<evidence type="ECO:0000256" key="6">
    <source>
        <dbReference type="ARBA" id="ARBA00022692"/>
    </source>
</evidence>
<reference evidence="21" key="1">
    <citation type="journal article" date="2020" name="MBio">
        <title>Horizontal gene transfer to a defensive symbiont with a reduced genome amongst a multipartite beetle microbiome.</title>
        <authorList>
            <person name="Waterworth S.C."/>
            <person name="Florez L.V."/>
            <person name="Rees E.R."/>
            <person name="Hertweck C."/>
            <person name="Kaltenpoth M."/>
            <person name="Kwan J.C."/>
        </authorList>
    </citation>
    <scope>NUCLEOTIDE SEQUENCE [LARGE SCALE GENOMIC DNA]</scope>
</reference>
<keyword evidence="9" id="KW-0406">Ion transport</keyword>
<evidence type="ECO:0000256" key="9">
    <source>
        <dbReference type="ARBA" id="ARBA00023065"/>
    </source>
</evidence>
<keyword evidence="12 20" id="KW-0675">Receptor</keyword>
<dbReference type="Pfam" id="PF07715">
    <property type="entry name" value="Plug"/>
    <property type="match status" value="1"/>
</dbReference>
<keyword evidence="7 17" id="KW-0732">Signal</keyword>
<dbReference type="Proteomes" id="UP000462435">
    <property type="component" value="Unassembled WGS sequence"/>
</dbReference>
<dbReference type="GO" id="GO:0038023">
    <property type="term" value="F:signaling receptor activity"/>
    <property type="evidence" value="ECO:0007669"/>
    <property type="project" value="InterPro"/>
</dbReference>
<protein>
    <submittedName>
        <fullName evidence="20">Ferrichrome outer membrane transporter/phage receptor</fullName>
    </submittedName>
</protein>
<dbReference type="AlphaFoldDB" id="A0A7V8FVP7"/>
<dbReference type="InterPro" id="IPR037066">
    <property type="entry name" value="Plug_dom_sf"/>
</dbReference>
<evidence type="ECO:0000313" key="20">
    <source>
        <dbReference type="EMBL" id="KAF1042550.1"/>
    </source>
</evidence>
<dbReference type="PANTHER" id="PTHR32552">
    <property type="entry name" value="FERRICHROME IRON RECEPTOR-RELATED"/>
    <property type="match status" value="1"/>
</dbReference>
<evidence type="ECO:0000256" key="8">
    <source>
        <dbReference type="ARBA" id="ARBA00023004"/>
    </source>
</evidence>
<evidence type="ECO:0000256" key="2">
    <source>
        <dbReference type="ARBA" id="ARBA00009810"/>
    </source>
</evidence>
<evidence type="ECO:0000256" key="1">
    <source>
        <dbReference type="ARBA" id="ARBA00004571"/>
    </source>
</evidence>
<evidence type="ECO:0000256" key="11">
    <source>
        <dbReference type="ARBA" id="ARBA00023136"/>
    </source>
</evidence>
<gene>
    <name evidence="20" type="primary">fhuA_4</name>
    <name evidence="20" type="ORF">GAK35_02664</name>
</gene>
<dbReference type="SUPFAM" id="SSF56935">
    <property type="entry name" value="Porins"/>
    <property type="match status" value="1"/>
</dbReference>
<feature type="chain" id="PRO_5031438741" evidence="17">
    <location>
        <begin position="45"/>
        <end position="733"/>
    </location>
</feature>
<keyword evidence="4 14" id="KW-1134">Transmembrane beta strand</keyword>
<evidence type="ECO:0000256" key="13">
    <source>
        <dbReference type="ARBA" id="ARBA00023237"/>
    </source>
</evidence>
<organism evidence="20 21">
    <name type="scientific">Herbaspirillum frisingense</name>
    <dbReference type="NCBI Taxonomy" id="92645"/>
    <lineage>
        <taxon>Bacteria</taxon>
        <taxon>Pseudomonadati</taxon>
        <taxon>Pseudomonadota</taxon>
        <taxon>Betaproteobacteria</taxon>
        <taxon>Burkholderiales</taxon>
        <taxon>Oxalobacteraceae</taxon>
        <taxon>Herbaspirillum</taxon>
    </lineage>
</organism>
<dbReference type="NCBIfam" id="TIGR01783">
    <property type="entry name" value="TonB-siderophor"/>
    <property type="match status" value="1"/>
</dbReference>
<dbReference type="Gene3D" id="2.40.170.20">
    <property type="entry name" value="TonB-dependent receptor, beta-barrel domain"/>
    <property type="match status" value="1"/>
</dbReference>
<evidence type="ECO:0000256" key="16">
    <source>
        <dbReference type="RuleBase" id="RU003357"/>
    </source>
</evidence>
<feature type="domain" description="TonB-dependent receptor-like beta-barrel" evidence="18">
    <location>
        <begin position="261"/>
        <end position="700"/>
    </location>
</feature>
<name>A0A7V8FVP7_9BURK</name>
<evidence type="ECO:0000259" key="19">
    <source>
        <dbReference type="Pfam" id="PF07715"/>
    </source>
</evidence>
<comment type="similarity">
    <text evidence="2 14 16">Belongs to the TonB-dependent receptor family.</text>
</comment>
<dbReference type="GO" id="GO:0015344">
    <property type="term" value="F:siderophore uptake transmembrane transporter activity"/>
    <property type="evidence" value="ECO:0007669"/>
    <property type="project" value="TreeGrafter"/>
</dbReference>
<keyword evidence="13 14" id="KW-0998">Cell outer membrane</keyword>
<dbReference type="CDD" id="cd01347">
    <property type="entry name" value="ligand_gated_channel"/>
    <property type="match status" value="1"/>
</dbReference>